<dbReference type="AlphaFoldDB" id="A0A0Q4B095"/>
<dbReference type="InterPro" id="IPR036388">
    <property type="entry name" value="WH-like_DNA-bd_sf"/>
</dbReference>
<evidence type="ECO:0000256" key="1">
    <source>
        <dbReference type="ARBA" id="ARBA00004496"/>
    </source>
</evidence>
<name>A0A0Q4B095_9BACT</name>
<evidence type="ECO:0000256" key="2">
    <source>
        <dbReference type="ARBA" id="ARBA00009695"/>
    </source>
</evidence>
<comment type="subcellular location">
    <subcellularLocation>
        <location evidence="1 5">Cytoplasm</location>
    </subcellularLocation>
</comment>
<dbReference type="GO" id="GO:0005737">
    <property type="term" value="C:cytoplasm"/>
    <property type="evidence" value="ECO:0007669"/>
    <property type="project" value="UniProtKB-SubCell"/>
</dbReference>
<dbReference type="Gene3D" id="1.10.10.10">
    <property type="entry name" value="Winged helix-like DNA-binding domain superfamily/Winged helix DNA-binding domain"/>
    <property type="match status" value="1"/>
</dbReference>
<dbReference type="HAMAP" id="MF_01114">
    <property type="entry name" value="RecX"/>
    <property type="match status" value="1"/>
</dbReference>
<dbReference type="Proteomes" id="UP000054172">
    <property type="component" value="Unassembled WGS sequence"/>
</dbReference>
<gene>
    <name evidence="5" type="primary">recX</name>
    <name evidence="7" type="ORF">AL399_06030</name>
</gene>
<dbReference type="InterPro" id="IPR003783">
    <property type="entry name" value="Regulatory_RecX"/>
</dbReference>
<dbReference type="PANTHER" id="PTHR33602:SF1">
    <property type="entry name" value="REGULATORY PROTEIN RECX FAMILY PROTEIN"/>
    <property type="match status" value="1"/>
</dbReference>
<evidence type="ECO:0000313" key="8">
    <source>
        <dbReference type="Proteomes" id="UP000054172"/>
    </source>
</evidence>
<protein>
    <recommendedName>
        <fullName evidence="3 5">Regulatory protein RecX</fullName>
    </recommendedName>
</protein>
<dbReference type="PANTHER" id="PTHR33602">
    <property type="entry name" value="REGULATORY PROTEIN RECX FAMILY PROTEIN"/>
    <property type="match status" value="1"/>
</dbReference>
<dbReference type="InterPro" id="IPR053924">
    <property type="entry name" value="RecX_HTH_2nd"/>
</dbReference>
<comment type="function">
    <text evidence="5">Modulates RecA activity.</text>
</comment>
<evidence type="ECO:0000256" key="5">
    <source>
        <dbReference type="HAMAP-Rule" id="MF_01114"/>
    </source>
</evidence>
<sequence length="166" mass="18555">MRTAEPPTYEQLQARAEAYCAKREACRLTVRRYLVEKYGAPNATVEEILAHLVREGFIDEQRYAKAYANDKARFYGWGVLKIRAGLAEQGIPSGAIAEALDGVSVEEQRALLRRLLESKLRTLPSADGESSLRNKLLRLAASRGFTYELASSAVEEALAKQLHEEK</sequence>
<organism evidence="7 8">
    <name type="scientific">Candidatus [Bacteroides] periocalifornicus</name>
    <dbReference type="NCBI Taxonomy" id="1702214"/>
    <lineage>
        <taxon>Bacteria</taxon>
        <taxon>Pseudomonadati</taxon>
        <taxon>Bacteroidota</taxon>
    </lineage>
</organism>
<dbReference type="PATRIC" id="fig|1702214.3.peg.466"/>
<keyword evidence="4 5" id="KW-0963">Cytoplasm</keyword>
<keyword evidence="8" id="KW-1185">Reference proteome</keyword>
<comment type="similarity">
    <text evidence="2 5">Belongs to the RecX family.</text>
</comment>
<evidence type="ECO:0000256" key="4">
    <source>
        <dbReference type="ARBA" id="ARBA00022490"/>
    </source>
</evidence>
<evidence type="ECO:0000313" key="7">
    <source>
        <dbReference type="EMBL" id="KQM08671.1"/>
    </source>
</evidence>
<accession>A0A0Q4B095</accession>
<dbReference type="GO" id="GO:0006282">
    <property type="term" value="P:regulation of DNA repair"/>
    <property type="evidence" value="ECO:0007669"/>
    <property type="project" value="UniProtKB-UniRule"/>
</dbReference>
<dbReference type="Pfam" id="PF02631">
    <property type="entry name" value="RecX_HTH2"/>
    <property type="match status" value="1"/>
</dbReference>
<evidence type="ECO:0000256" key="3">
    <source>
        <dbReference type="ARBA" id="ARBA00018111"/>
    </source>
</evidence>
<feature type="domain" description="RecX second three-helical" evidence="6">
    <location>
        <begin position="59"/>
        <end position="100"/>
    </location>
</feature>
<comment type="caution">
    <text evidence="7">The sequence shown here is derived from an EMBL/GenBank/DDBJ whole genome shotgun (WGS) entry which is preliminary data.</text>
</comment>
<dbReference type="STRING" id="1702214.AL399_06030"/>
<reference evidence="7" key="1">
    <citation type="submission" date="2015-08" db="EMBL/GenBank/DDBJ databases">
        <title>Candidatus Bacteriodes Periocalifornicus.</title>
        <authorList>
            <person name="McLean J.S."/>
            <person name="Kelley S."/>
        </authorList>
    </citation>
    <scope>NUCLEOTIDE SEQUENCE [LARGE SCALE GENOMIC DNA]</scope>
    <source>
        <strain evidence="7">12B</strain>
    </source>
</reference>
<dbReference type="EMBL" id="LIIK01000026">
    <property type="protein sequence ID" value="KQM08671.1"/>
    <property type="molecule type" value="Genomic_DNA"/>
</dbReference>
<proteinExistence type="inferred from homology"/>
<evidence type="ECO:0000259" key="6">
    <source>
        <dbReference type="Pfam" id="PF02631"/>
    </source>
</evidence>